<dbReference type="AlphaFoldDB" id="Q1QRF2"/>
<name>Q1QRF2_NITHX</name>
<dbReference type="OrthoDB" id="388551at2"/>
<evidence type="ECO:0000313" key="2">
    <source>
        <dbReference type="EMBL" id="ABE61195.1"/>
    </source>
</evidence>
<dbReference type="GO" id="GO:0004519">
    <property type="term" value="F:endonuclease activity"/>
    <property type="evidence" value="ECO:0007669"/>
    <property type="project" value="UniProtKB-KW"/>
</dbReference>
<gene>
    <name evidence="2" type="ordered locus">Nham_0299</name>
</gene>
<dbReference type="InterPro" id="IPR044925">
    <property type="entry name" value="His-Me_finger_sf"/>
</dbReference>
<protein>
    <submittedName>
        <fullName evidence="2">HNH endonuclease</fullName>
    </submittedName>
</protein>
<dbReference type="HOGENOM" id="CLU_095318_0_0_5"/>
<dbReference type="SUPFAM" id="SSF54060">
    <property type="entry name" value="His-Me finger endonucleases"/>
    <property type="match status" value="1"/>
</dbReference>
<sequence>MPDILDLLVYEPTTGVLYKKHKLGRKHYSGYIICEIGGKHHAIHRLIWQLERGPIPEGFFVDHIDGNRSNNRLDNLRLVTMEGNAHNMAMTSRNKSGRIGVCWAPSQKTWFAYINVDKKLKILGRTKTKQEAINLREEAERKYGYHQNHGRRATPKDVALAA</sequence>
<dbReference type="EMBL" id="CP000319">
    <property type="protein sequence ID" value="ABE61195.1"/>
    <property type="molecule type" value="Genomic_DNA"/>
</dbReference>
<dbReference type="KEGG" id="nha:Nham_0299"/>
<organism evidence="2 3">
    <name type="scientific">Nitrobacter hamburgensis (strain DSM 10229 / NCIMB 13809 / X14)</name>
    <dbReference type="NCBI Taxonomy" id="323097"/>
    <lineage>
        <taxon>Bacteria</taxon>
        <taxon>Pseudomonadati</taxon>
        <taxon>Pseudomonadota</taxon>
        <taxon>Alphaproteobacteria</taxon>
        <taxon>Hyphomicrobiales</taxon>
        <taxon>Nitrobacteraceae</taxon>
        <taxon>Nitrobacter</taxon>
    </lineage>
</organism>
<dbReference type="Pfam" id="PF13392">
    <property type="entry name" value="HNH_3"/>
    <property type="match status" value="1"/>
</dbReference>
<dbReference type="STRING" id="323097.Nham_0299"/>
<feature type="domain" description="HNH nuclease" evidence="1">
    <location>
        <begin position="42"/>
        <end position="85"/>
    </location>
</feature>
<reference evidence="2 3" key="1">
    <citation type="submission" date="2006-03" db="EMBL/GenBank/DDBJ databases">
        <title>Complete sequence of chromosome of Nitrobacter hamburgensis X14.</title>
        <authorList>
            <consortium name="US DOE Joint Genome Institute"/>
            <person name="Copeland A."/>
            <person name="Lucas S."/>
            <person name="Lapidus A."/>
            <person name="Barry K."/>
            <person name="Detter J.C."/>
            <person name="Glavina del Rio T."/>
            <person name="Hammon N."/>
            <person name="Israni S."/>
            <person name="Dalin E."/>
            <person name="Tice H."/>
            <person name="Pitluck S."/>
            <person name="Chain P."/>
            <person name="Malfatti S."/>
            <person name="Shin M."/>
            <person name="Vergez L."/>
            <person name="Schmutz J."/>
            <person name="Larimer F."/>
            <person name="Land M."/>
            <person name="Hauser L."/>
            <person name="Kyrpides N."/>
            <person name="Ivanova N."/>
            <person name="Ward B."/>
            <person name="Arp D."/>
            <person name="Klotz M."/>
            <person name="Stein L."/>
            <person name="O'Mullan G."/>
            <person name="Starkenburg S."/>
            <person name="Sayavedra L."/>
            <person name="Poret-Peterson A.T."/>
            <person name="Gentry M.E."/>
            <person name="Bruce D."/>
            <person name="Richardson P."/>
        </authorList>
    </citation>
    <scope>NUCLEOTIDE SEQUENCE [LARGE SCALE GENOMIC DNA]</scope>
    <source>
        <strain evidence="3">DSM 10229 / NCIMB 13809 / X14</strain>
    </source>
</reference>
<dbReference type="Gene3D" id="3.90.75.20">
    <property type="match status" value="1"/>
</dbReference>
<keyword evidence="3" id="KW-1185">Reference proteome</keyword>
<dbReference type="Proteomes" id="UP000001953">
    <property type="component" value="Chromosome"/>
</dbReference>
<accession>Q1QRF2</accession>
<dbReference type="eggNOG" id="ENOG50318PV">
    <property type="taxonomic scope" value="Bacteria"/>
</dbReference>
<dbReference type="InterPro" id="IPR003615">
    <property type="entry name" value="HNH_nuc"/>
</dbReference>
<proteinExistence type="predicted"/>
<keyword evidence="2" id="KW-0540">Nuclease</keyword>
<evidence type="ECO:0000313" key="3">
    <source>
        <dbReference type="Proteomes" id="UP000001953"/>
    </source>
</evidence>
<evidence type="ECO:0000259" key="1">
    <source>
        <dbReference type="Pfam" id="PF13392"/>
    </source>
</evidence>
<keyword evidence="2" id="KW-0255">Endonuclease</keyword>
<keyword evidence="2" id="KW-0378">Hydrolase</keyword>